<organism evidence="1 2">
    <name type="scientific">Hevea brasiliensis</name>
    <name type="common">Para rubber tree</name>
    <name type="synonym">Siphonia brasiliensis</name>
    <dbReference type="NCBI Taxonomy" id="3981"/>
    <lineage>
        <taxon>Eukaryota</taxon>
        <taxon>Viridiplantae</taxon>
        <taxon>Streptophyta</taxon>
        <taxon>Embryophyta</taxon>
        <taxon>Tracheophyta</taxon>
        <taxon>Spermatophyta</taxon>
        <taxon>Magnoliopsida</taxon>
        <taxon>eudicotyledons</taxon>
        <taxon>Gunneridae</taxon>
        <taxon>Pentapetalae</taxon>
        <taxon>rosids</taxon>
        <taxon>fabids</taxon>
        <taxon>Malpighiales</taxon>
        <taxon>Euphorbiaceae</taxon>
        <taxon>Crotonoideae</taxon>
        <taxon>Micrandreae</taxon>
        <taxon>Hevea</taxon>
    </lineage>
</organism>
<evidence type="ECO:0000313" key="2">
    <source>
        <dbReference type="Proteomes" id="UP000467840"/>
    </source>
</evidence>
<sequence length="78" mass="8924">MQAKSTPTQHRLYTARKLHRLQWLESRWSYWFWSPFGSGGPARTRSPVSGDALHDGKDVFFLLQVDGTMPTRKAGCSK</sequence>
<gene>
    <name evidence="1" type="ORF">GH714_004653</name>
</gene>
<name>A0A6A6MCM2_HEVBR</name>
<keyword evidence="2" id="KW-1185">Reference proteome</keyword>
<evidence type="ECO:0000313" key="1">
    <source>
        <dbReference type="EMBL" id="KAF2309699.1"/>
    </source>
</evidence>
<dbReference type="EMBL" id="JAAGAX010000006">
    <property type="protein sequence ID" value="KAF2309699.1"/>
    <property type="molecule type" value="Genomic_DNA"/>
</dbReference>
<protein>
    <submittedName>
        <fullName evidence="1">Uncharacterized protein</fullName>
    </submittedName>
</protein>
<accession>A0A6A6MCM2</accession>
<dbReference type="AlphaFoldDB" id="A0A6A6MCM2"/>
<reference evidence="1 2" key="1">
    <citation type="journal article" date="2020" name="Mol. Plant">
        <title>The Chromosome-Based Rubber Tree Genome Provides New Insights into Spurge Genome Evolution and Rubber Biosynthesis.</title>
        <authorList>
            <person name="Liu J."/>
            <person name="Shi C."/>
            <person name="Shi C.C."/>
            <person name="Li W."/>
            <person name="Zhang Q.J."/>
            <person name="Zhang Y."/>
            <person name="Li K."/>
            <person name="Lu H.F."/>
            <person name="Shi C."/>
            <person name="Zhu S.T."/>
            <person name="Xiao Z.Y."/>
            <person name="Nan H."/>
            <person name="Yue Y."/>
            <person name="Zhu X.G."/>
            <person name="Wu Y."/>
            <person name="Hong X.N."/>
            <person name="Fan G.Y."/>
            <person name="Tong Y."/>
            <person name="Zhang D."/>
            <person name="Mao C.L."/>
            <person name="Liu Y.L."/>
            <person name="Hao S.J."/>
            <person name="Liu W.Q."/>
            <person name="Lv M.Q."/>
            <person name="Zhang H.B."/>
            <person name="Liu Y."/>
            <person name="Hu-Tang G.R."/>
            <person name="Wang J.P."/>
            <person name="Wang J.H."/>
            <person name="Sun Y.H."/>
            <person name="Ni S.B."/>
            <person name="Chen W.B."/>
            <person name="Zhang X.C."/>
            <person name="Jiao Y.N."/>
            <person name="Eichler E.E."/>
            <person name="Li G.H."/>
            <person name="Liu X."/>
            <person name="Gao L.Z."/>
        </authorList>
    </citation>
    <scope>NUCLEOTIDE SEQUENCE [LARGE SCALE GENOMIC DNA]</scope>
    <source>
        <strain evidence="2">cv. GT1</strain>
        <tissue evidence="1">Leaf</tissue>
    </source>
</reference>
<dbReference type="Proteomes" id="UP000467840">
    <property type="component" value="Chromosome 14"/>
</dbReference>
<proteinExistence type="predicted"/>
<comment type="caution">
    <text evidence="1">The sequence shown here is derived from an EMBL/GenBank/DDBJ whole genome shotgun (WGS) entry which is preliminary data.</text>
</comment>